<comment type="caution">
    <text evidence="1">The sequence shown here is derived from an EMBL/GenBank/DDBJ whole genome shotgun (WGS) entry which is preliminary data.</text>
</comment>
<dbReference type="InterPro" id="IPR058059">
    <property type="entry name" value="PA3496-like"/>
</dbReference>
<dbReference type="AlphaFoldDB" id="A0A917ZAA1"/>
<sequence>MLIRKNQDLNPIQTEVFNVLVGFEEETKQEQKKRASRRALEARRAIERHREELELSRDIDDEAWFDDND</sequence>
<dbReference type="RefSeq" id="WP_188858270.1">
    <property type="nucleotide sequence ID" value="NZ_BMLT01000002.1"/>
</dbReference>
<keyword evidence="2" id="KW-1185">Reference proteome</keyword>
<dbReference type="Proteomes" id="UP000599578">
    <property type="component" value="Unassembled WGS sequence"/>
</dbReference>
<name>A0A917ZAA1_9GAMM</name>
<gene>
    <name evidence="1" type="ORF">GCM10011348_06460</name>
</gene>
<dbReference type="EMBL" id="BMLT01000002">
    <property type="protein sequence ID" value="GGO77286.1"/>
    <property type="molecule type" value="Genomic_DNA"/>
</dbReference>
<protein>
    <submittedName>
        <fullName evidence="1">Uncharacterized protein</fullName>
    </submittedName>
</protein>
<accession>A0A917ZAA1</accession>
<reference evidence="1 2" key="1">
    <citation type="journal article" date="2014" name="Int. J. Syst. Evol. Microbiol.">
        <title>Complete genome sequence of Corynebacterium casei LMG S-19264T (=DSM 44701T), isolated from a smear-ripened cheese.</title>
        <authorList>
            <consortium name="US DOE Joint Genome Institute (JGI-PGF)"/>
            <person name="Walter F."/>
            <person name="Albersmeier A."/>
            <person name="Kalinowski J."/>
            <person name="Ruckert C."/>
        </authorList>
    </citation>
    <scope>NUCLEOTIDE SEQUENCE [LARGE SCALE GENOMIC DNA]</scope>
    <source>
        <strain evidence="1 2">CGMCC 1.7286</strain>
    </source>
</reference>
<evidence type="ECO:0000313" key="2">
    <source>
        <dbReference type="Proteomes" id="UP000599578"/>
    </source>
</evidence>
<dbReference type="NCBIfam" id="NF046101">
    <property type="entry name" value="PA3496_fam"/>
    <property type="match status" value="1"/>
</dbReference>
<organism evidence="1 2">
    <name type="scientific">Marinobacterium nitratireducens</name>
    <dbReference type="NCBI Taxonomy" id="518897"/>
    <lineage>
        <taxon>Bacteria</taxon>
        <taxon>Pseudomonadati</taxon>
        <taxon>Pseudomonadota</taxon>
        <taxon>Gammaproteobacteria</taxon>
        <taxon>Oceanospirillales</taxon>
        <taxon>Oceanospirillaceae</taxon>
        <taxon>Marinobacterium</taxon>
    </lineage>
</organism>
<proteinExistence type="predicted"/>
<evidence type="ECO:0000313" key="1">
    <source>
        <dbReference type="EMBL" id="GGO77286.1"/>
    </source>
</evidence>